<dbReference type="GeneID" id="4566588"/>
<dbReference type="EMBL" id="GG704911">
    <property type="protein sequence ID" value="KJF60078.1"/>
    <property type="molecule type" value="Genomic_DNA"/>
</dbReference>
<dbReference type="Proteomes" id="UP000001261">
    <property type="component" value="Unassembled WGS sequence"/>
</dbReference>
<reference evidence="2" key="1">
    <citation type="journal article" date="2009" name="Genome Res.">
        <title>Comparative genomic analyses of the human fungal pathogens Coccidioides and their relatives.</title>
        <authorList>
            <person name="Sharpton T.J."/>
            <person name="Stajich J.E."/>
            <person name="Rounsley S.D."/>
            <person name="Gardner M.J."/>
            <person name="Wortman J.R."/>
            <person name="Jordar V.S."/>
            <person name="Maiti R."/>
            <person name="Kodira C.D."/>
            <person name="Neafsey D.E."/>
            <person name="Zeng Q."/>
            <person name="Hung C.-Y."/>
            <person name="McMahan C."/>
            <person name="Muszewska A."/>
            <person name="Grynberg M."/>
            <person name="Mandel M.A."/>
            <person name="Kellner E.M."/>
            <person name="Barker B.M."/>
            <person name="Galgiani J.N."/>
            <person name="Orbach M.J."/>
            <person name="Kirkland T.N."/>
            <person name="Cole G.T."/>
            <person name="Henn M.R."/>
            <person name="Birren B.W."/>
            <person name="Taylor J.W."/>
        </authorList>
    </citation>
    <scope>NUCLEOTIDE SEQUENCE [LARGE SCALE GENOMIC DNA]</scope>
    <source>
        <strain evidence="2">RS</strain>
    </source>
</reference>
<protein>
    <submittedName>
        <fullName evidence="1">Uncharacterized protein</fullName>
    </submittedName>
</protein>
<evidence type="ECO:0000313" key="1">
    <source>
        <dbReference type="EMBL" id="KJF60078.1"/>
    </source>
</evidence>
<name>A0A0D8JUW5_COCIM</name>
<dbReference type="AlphaFoldDB" id="A0A0D8JUW5"/>
<dbReference type="SUPFAM" id="SSF50494">
    <property type="entry name" value="Trypsin-like serine proteases"/>
    <property type="match status" value="1"/>
</dbReference>
<accession>A0A0D8JUW5</accession>
<reference evidence="2" key="2">
    <citation type="journal article" date="2010" name="Genome Res.">
        <title>Population genomic sequencing of Coccidioides fungi reveals recent hybridization and transposon control.</title>
        <authorList>
            <person name="Neafsey D.E."/>
            <person name="Barker B.M."/>
            <person name="Sharpton T.J."/>
            <person name="Stajich J.E."/>
            <person name="Park D.J."/>
            <person name="Whiston E."/>
            <person name="Hung C.-Y."/>
            <person name="McMahan C."/>
            <person name="White J."/>
            <person name="Sykes S."/>
            <person name="Heiman D."/>
            <person name="Young S."/>
            <person name="Zeng Q."/>
            <person name="Abouelleil A."/>
            <person name="Aftuck L."/>
            <person name="Bessette D."/>
            <person name="Brown A."/>
            <person name="FitzGerald M."/>
            <person name="Lui A."/>
            <person name="Macdonald J.P."/>
            <person name="Priest M."/>
            <person name="Orbach M.J."/>
            <person name="Galgiani J.N."/>
            <person name="Kirkland T.N."/>
            <person name="Cole G.T."/>
            <person name="Birren B.W."/>
            <person name="Henn M.R."/>
            <person name="Taylor J.W."/>
            <person name="Rounsley S.D."/>
        </authorList>
    </citation>
    <scope>GENOME REANNOTATION</scope>
    <source>
        <strain evidence="2">RS</strain>
    </source>
</reference>
<dbReference type="InterPro" id="IPR012985">
    <property type="entry name" value="Peptidase_S64_Ssy5"/>
</dbReference>
<dbReference type="OMA" id="EIYECSG"/>
<gene>
    <name evidence="1" type="ORF">CIMG_02039</name>
</gene>
<dbReference type="InterPro" id="IPR009003">
    <property type="entry name" value="Peptidase_S1_PA"/>
</dbReference>
<dbReference type="Pfam" id="PF08192">
    <property type="entry name" value="Peptidase_S64"/>
    <property type="match status" value="1"/>
</dbReference>
<keyword evidence="2" id="KW-1185">Reference proteome</keyword>
<dbReference type="STRING" id="246410.A0A0D8JUW5"/>
<evidence type="ECO:0000313" key="2">
    <source>
        <dbReference type="Proteomes" id="UP000001261"/>
    </source>
</evidence>
<dbReference type="VEuPathDB" id="FungiDB:CIMG_02039"/>
<organism evidence="1 2">
    <name type="scientific">Coccidioides immitis (strain RS)</name>
    <name type="common">Valley fever fungus</name>
    <dbReference type="NCBI Taxonomy" id="246410"/>
    <lineage>
        <taxon>Eukaryota</taxon>
        <taxon>Fungi</taxon>
        <taxon>Dikarya</taxon>
        <taxon>Ascomycota</taxon>
        <taxon>Pezizomycotina</taxon>
        <taxon>Eurotiomycetes</taxon>
        <taxon>Eurotiomycetidae</taxon>
        <taxon>Onygenales</taxon>
        <taxon>Onygenaceae</taxon>
        <taxon>Coccidioides</taxon>
    </lineage>
</organism>
<proteinExistence type="predicted"/>
<dbReference type="InParanoid" id="A0A0D8JUW5"/>
<dbReference type="KEGG" id="cim:CIMG_02039"/>
<dbReference type="RefSeq" id="XP_012214207.1">
    <property type="nucleotide sequence ID" value="XM_012358784.1"/>
</dbReference>
<sequence>MSSMNLSKRSNKAYPFGYSNILRSVYPASGNFAHHDLTILGGVSKTAKSFNMDLSDDQCGRIVYPRDPHGILISELPLMGHFVQRGEGLAPVLTFPVNRDHPIVARWREVAREIIAKLDNARLKWAGVECFQRRQLQQKRKNFDDTTVVITLEKLPSSSFDKKKLLEDIHMLSGGLFVELIEGRICPGYHYRELPPKTGYELQPSMGASIGSIASSEVTGTLGGYVELFKAGAPDRICALTCGHIGMAYEEDVSSDDDFTGPFTMIEDSPIPIGHPSFGDHNAMIEVYERGIKLYEDFEREQEKKVRVDSGNLRAIEALSYTRRMAAVYRQKLASAKDADRNIGNLFAASGYQVSESGCLLDWALIDLNPGRIGVNRCREGFVQSVAPGFDSGSRVVKIGRSSDYTVGYLNGVESYLTFRNTQLEVTLAEWAVVAASTHPFCARGDSGSFVLNDADDLIGLLWGVRETGISHRLDAGYITPFREVAKHIQEVTGYQVRLPKIDRPEEDGFNRL</sequence>
<dbReference type="OrthoDB" id="3796887at2759"/>